<dbReference type="SUPFAM" id="SSF48317">
    <property type="entry name" value="Acid phosphatase/Vanadium-dependent haloperoxidase"/>
    <property type="match status" value="1"/>
</dbReference>
<feature type="transmembrane region" description="Helical" evidence="1">
    <location>
        <begin position="200"/>
        <end position="219"/>
    </location>
</feature>
<dbReference type="InterPro" id="IPR036938">
    <property type="entry name" value="PAP2/HPO_sf"/>
</dbReference>
<proteinExistence type="predicted"/>
<dbReference type="Pfam" id="PF14067">
    <property type="entry name" value="LssY_C"/>
    <property type="match status" value="1"/>
</dbReference>
<keyword evidence="1" id="KW-1133">Transmembrane helix</keyword>
<evidence type="ECO:0000256" key="1">
    <source>
        <dbReference type="SAM" id="Phobius"/>
    </source>
</evidence>
<dbReference type="InterPro" id="IPR025902">
    <property type="entry name" value="LssY-like-C_dom"/>
</dbReference>
<feature type="transmembrane region" description="Helical" evidence="1">
    <location>
        <begin position="231"/>
        <end position="249"/>
    </location>
</feature>
<evidence type="ECO:0000313" key="3">
    <source>
        <dbReference type="EMBL" id="PIT94036.1"/>
    </source>
</evidence>
<feature type="transmembrane region" description="Helical" evidence="1">
    <location>
        <begin position="132"/>
        <end position="154"/>
    </location>
</feature>
<feature type="transmembrane region" description="Helical" evidence="1">
    <location>
        <begin position="174"/>
        <end position="193"/>
    </location>
</feature>
<accession>A0A2M6WMQ6</accession>
<dbReference type="InterPro" id="IPR000326">
    <property type="entry name" value="PAP2/HPO"/>
</dbReference>
<evidence type="ECO:0000259" key="2">
    <source>
        <dbReference type="SMART" id="SM00014"/>
    </source>
</evidence>
<organism evidence="3 4">
    <name type="scientific">Candidatus Falkowbacteria bacterium CG10_big_fil_rev_8_21_14_0_10_43_11</name>
    <dbReference type="NCBI Taxonomy" id="1974568"/>
    <lineage>
        <taxon>Bacteria</taxon>
        <taxon>Candidatus Falkowiibacteriota</taxon>
    </lineage>
</organism>
<feature type="domain" description="Phosphatidic acid phosphatase type 2/haloperoxidase" evidence="2">
    <location>
        <begin position="131"/>
        <end position="246"/>
    </location>
</feature>
<name>A0A2M6WMQ6_9BACT</name>
<reference evidence="4" key="1">
    <citation type="submission" date="2017-09" db="EMBL/GenBank/DDBJ databases">
        <title>Depth-based differentiation of microbial function through sediment-hosted aquifers and enrichment of novel symbionts in the deep terrestrial subsurface.</title>
        <authorList>
            <person name="Probst A.J."/>
            <person name="Ladd B."/>
            <person name="Jarett J.K."/>
            <person name="Geller-Mcgrath D.E."/>
            <person name="Sieber C.M.K."/>
            <person name="Emerson J.B."/>
            <person name="Anantharaman K."/>
            <person name="Thomas B.C."/>
            <person name="Malmstrom R."/>
            <person name="Stieglmeier M."/>
            <person name="Klingl A."/>
            <person name="Woyke T."/>
            <person name="Ryan C.M."/>
            <person name="Banfield J.F."/>
        </authorList>
    </citation>
    <scope>NUCLEOTIDE SEQUENCE [LARGE SCALE GENOMIC DNA]</scope>
</reference>
<evidence type="ECO:0000313" key="4">
    <source>
        <dbReference type="Proteomes" id="UP000229335"/>
    </source>
</evidence>
<dbReference type="CDD" id="cd03392">
    <property type="entry name" value="PAP2_like_2"/>
    <property type="match status" value="1"/>
</dbReference>
<dbReference type="Pfam" id="PF01569">
    <property type="entry name" value="PAP2"/>
    <property type="match status" value="1"/>
</dbReference>
<keyword evidence="1" id="KW-0472">Membrane</keyword>
<sequence>MAIKFVKSVVKSAGRGVSGDPEVRKVLARYPRFFGFIKRRLTPDEKFGLILTLGTIFALIFIFLFFAICRDLIGNDPLVAADLRIINLVQIFRHPVLNQVMLFITYLGNWQTILSGLIFVCFYLVTAKRFYYLFTVIFSTGGAVIFGTAIKYIFARLRPPLVDTLAAADGYSFPSGHIFVSLAFYGLIAYFIFHRQKNFWVRFATVFIATLAISAIGFSRVYLGVHWPSDVLAGLVAGLALFAISVTALEMRRKFNLRPRGTLLFTRRTRLIVSALLFALWLGYLIYFFNANPLLARQTLPVEQKVPLGETDIPDGIFLRVPKNSETITGVPMEPLNVIVVGGRKNLEQIFTKAGWFLTDPLTPRTLWRLVKASIYNQPYERAPGTPTFWDARPNDFSFAQETAEQSVRERNHIHFWNTPFVLADGRQVWFATAHFDKEIQLVKNIFPAHVIDPAIDKERDKVKRDLTGAGGVESIKEFQIVEPTLGKNQAGDLFFTDGKAEIIFLEP</sequence>
<feature type="transmembrane region" description="Helical" evidence="1">
    <location>
        <begin position="270"/>
        <end position="289"/>
    </location>
</feature>
<feature type="transmembrane region" description="Helical" evidence="1">
    <location>
        <begin position="47"/>
        <end position="68"/>
    </location>
</feature>
<feature type="transmembrane region" description="Helical" evidence="1">
    <location>
        <begin position="103"/>
        <end position="125"/>
    </location>
</feature>
<dbReference type="Gene3D" id="1.20.144.10">
    <property type="entry name" value="Phosphatidic acid phosphatase type 2/haloperoxidase"/>
    <property type="match status" value="1"/>
</dbReference>
<comment type="caution">
    <text evidence="3">The sequence shown here is derived from an EMBL/GenBank/DDBJ whole genome shotgun (WGS) entry which is preliminary data.</text>
</comment>
<gene>
    <name evidence="3" type="ORF">COU00_01065</name>
</gene>
<dbReference type="PANTHER" id="PTHR14969">
    <property type="entry name" value="SPHINGOSINE-1-PHOSPHATE PHOSPHOHYDROLASE"/>
    <property type="match status" value="1"/>
</dbReference>
<keyword evidence="1" id="KW-0812">Transmembrane</keyword>
<dbReference type="AlphaFoldDB" id="A0A2M6WMQ6"/>
<dbReference type="SMART" id="SM00014">
    <property type="entry name" value="acidPPc"/>
    <property type="match status" value="1"/>
</dbReference>
<protein>
    <recommendedName>
        <fullName evidence="2">Phosphatidic acid phosphatase type 2/haloperoxidase domain-containing protein</fullName>
    </recommendedName>
</protein>
<dbReference type="EMBL" id="PFAS01000014">
    <property type="protein sequence ID" value="PIT94036.1"/>
    <property type="molecule type" value="Genomic_DNA"/>
</dbReference>
<dbReference type="Proteomes" id="UP000229335">
    <property type="component" value="Unassembled WGS sequence"/>
</dbReference>
<dbReference type="PANTHER" id="PTHR14969:SF13">
    <property type="entry name" value="AT30094P"/>
    <property type="match status" value="1"/>
</dbReference>